<accession>A0ABR1PWC2</accession>
<keyword evidence="2" id="KW-1185">Reference proteome</keyword>
<dbReference type="EMBL" id="JAQQWE010000009">
    <property type="protein sequence ID" value="KAK7941323.1"/>
    <property type="molecule type" value="Genomic_DNA"/>
</dbReference>
<dbReference type="RefSeq" id="XP_066694075.1">
    <property type="nucleotide sequence ID" value="XM_066849932.1"/>
</dbReference>
<dbReference type="Proteomes" id="UP001391051">
    <property type="component" value="Unassembled WGS sequence"/>
</dbReference>
<evidence type="ECO:0000313" key="2">
    <source>
        <dbReference type="Proteomes" id="UP001391051"/>
    </source>
</evidence>
<organism evidence="1 2">
    <name type="scientific">Apiospora aurea</name>
    <dbReference type="NCBI Taxonomy" id="335848"/>
    <lineage>
        <taxon>Eukaryota</taxon>
        <taxon>Fungi</taxon>
        <taxon>Dikarya</taxon>
        <taxon>Ascomycota</taxon>
        <taxon>Pezizomycotina</taxon>
        <taxon>Sordariomycetes</taxon>
        <taxon>Xylariomycetidae</taxon>
        <taxon>Amphisphaeriales</taxon>
        <taxon>Apiosporaceae</taxon>
        <taxon>Apiospora</taxon>
    </lineage>
</organism>
<protein>
    <submittedName>
        <fullName evidence="1">Uncharacterized protein</fullName>
    </submittedName>
</protein>
<proteinExistence type="predicted"/>
<dbReference type="GeneID" id="92082994"/>
<evidence type="ECO:0000313" key="1">
    <source>
        <dbReference type="EMBL" id="KAK7941323.1"/>
    </source>
</evidence>
<reference evidence="1 2" key="1">
    <citation type="submission" date="2023-01" db="EMBL/GenBank/DDBJ databases">
        <title>Analysis of 21 Apiospora genomes using comparative genomics revels a genus with tremendous synthesis potential of carbohydrate active enzymes and secondary metabolites.</title>
        <authorList>
            <person name="Sorensen T."/>
        </authorList>
    </citation>
    <scope>NUCLEOTIDE SEQUENCE [LARGE SCALE GENOMIC DNA]</scope>
    <source>
        <strain evidence="1 2">CBS 24483</strain>
    </source>
</reference>
<sequence length="97" mass="10731">MPQCVVSTKGMSSSVLIGESCPVSIRVVVAVFVDQRDAECINMEELSSEVELWLSVHDKPDGFRTIGIDEQSMALECVEDEGLLRPKSQQKYSPRGE</sequence>
<comment type="caution">
    <text evidence="1">The sequence shown here is derived from an EMBL/GenBank/DDBJ whole genome shotgun (WGS) entry which is preliminary data.</text>
</comment>
<gene>
    <name evidence="1" type="ORF">PG986_013710</name>
</gene>
<name>A0ABR1PWC2_9PEZI</name>